<keyword evidence="3" id="KW-1003">Cell membrane</keyword>
<feature type="transmembrane region" description="Helical" evidence="7">
    <location>
        <begin position="12"/>
        <end position="29"/>
    </location>
</feature>
<accession>A0A0B5Q8R0</accession>
<feature type="transmembrane region" description="Helical" evidence="7">
    <location>
        <begin position="188"/>
        <end position="208"/>
    </location>
</feature>
<dbReference type="PANTHER" id="PTHR30151">
    <property type="entry name" value="ALKANE SULFONATE ABC TRANSPORTER-RELATED, MEMBRANE SUBUNIT"/>
    <property type="match status" value="1"/>
</dbReference>
<evidence type="ECO:0000256" key="7">
    <source>
        <dbReference type="RuleBase" id="RU363032"/>
    </source>
</evidence>
<evidence type="ECO:0000256" key="2">
    <source>
        <dbReference type="ARBA" id="ARBA00022448"/>
    </source>
</evidence>
<dbReference type="InterPro" id="IPR035906">
    <property type="entry name" value="MetI-like_sf"/>
</dbReference>
<evidence type="ECO:0000313" key="10">
    <source>
        <dbReference type="Proteomes" id="UP000031866"/>
    </source>
</evidence>
<dbReference type="STRING" id="1520.LF65_00689"/>
<name>A0A0B5Q8R0_CLOBE</name>
<sequence length="257" mass="29160">MKLKNVNIRGYITIVIFIFAWEFFCRLKILDPVLIPSFSKVITGIGELFLKQKLLYHIELSFYRSFLGFLLSIIIAVPLGIAISILVKQMQSSVELVLDACSQINPFIVYHLIIIILGVGEFTQIVVITWTCIWPILFSTITGILNVDDSYIKHGKSFALNKWNFISKILLPGALPQIMHGVKLSLNYSLFMLIAAEMMGGSSGLGFLIKSCQNMYRVDWVIGIIIVIAMIGLLMDSIVMYLENKNVYLKYILHEKE</sequence>
<comment type="similarity">
    <text evidence="7">Belongs to the binding-protein-dependent transport system permease family.</text>
</comment>
<dbReference type="GO" id="GO:0055085">
    <property type="term" value="P:transmembrane transport"/>
    <property type="evidence" value="ECO:0007669"/>
    <property type="project" value="InterPro"/>
</dbReference>
<evidence type="ECO:0000256" key="4">
    <source>
        <dbReference type="ARBA" id="ARBA00022692"/>
    </source>
</evidence>
<evidence type="ECO:0000259" key="8">
    <source>
        <dbReference type="PROSITE" id="PS50928"/>
    </source>
</evidence>
<dbReference type="OrthoDB" id="9804353at2"/>
<feature type="domain" description="ABC transmembrane type-1" evidence="8">
    <location>
        <begin position="58"/>
        <end position="243"/>
    </location>
</feature>
<organism evidence="9 10">
    <name type="scientific">Clostridium beijerinckii</name>
    <name type="common">Clostridium MP</name>
    <dbReference type="NCBI Taxonomy" id="1520"/>
    <lineage>
        <taxon>Bacteria</taxon>
        <taxon>Bacillati</taxon>
        <taxon>Bacillota</taxon>
        <taxon>Clostridia</taxon>
        <taxon>Eubacteriales</taxon>
        <taxon>Clostridiaceae</taxon>
        <taxon>Clostridium</taxon>
    </lineage>
</organism>
<protein>
    <submittedName>
        <fullName evidence="9">ABC transporter permease</fullName>
    </submittedName>
</protein>
<dbReference type="SUPFAM" id="SSF161098">
    <property type="entry name" value="MetI-like"/>
    <property type="match status" value="1"/>
</dbReference>
<dbReference type="AlphaFoldDB" id="A0A0B5Q8R0"/>
<reference evidence="10" key="1">
    <citation type="submission" date="2014-12" db="EMBL/GenBank/DDBJ databases">
        <title>Genome sequence of Clostridium beijerinckii strain 59B.</title>
        <authorList>
            <person name="Little G.T."/>
            <person name="Minton N.P."/>
        </authorList>
    </citation>
    <scope>NUCLEOTIDE SEQUENCE [LARGE SCALE GENOMIC DNA]</scope>
    <source>
        <strain evidence="10">59B</strain>
    </source>
</reference>
<dbReference type="Gene3D" id="1.10.3720.10">
    <property type="entry name" value="MetI-like"/>
    <property type="match status" value="1"/>
</dbReference>
<evidence type="ECO:0000256" key="1">
    <source>
        <dbReference type="ARBA" id="ARBA00004651"/>
    </source>
</evidence>
<feature type="transmembrane region" description="Helical" evidence="7">
    <location>
        <begin position="96"/>
        <end position="119"/>
    </location>
</feature>
<dbReference type="PROSITE" id="PS50928">
    <property type="entry name" value="ABC_TM1"/>
    <property type="match status" value="1"/>
</dbReference>
<dbReference type="Pfam" id="PF00528">
    <property type="entry name" value="BPD_transp_1"/>
    <property type="match status" value="1"/>
</dbReference>
<dbReference type="CDD" id="cd06261">
    <property type="entry name" value="TM_PBP2"/>
    <property type="match status" value="1"/>
</dbReference>
<dbReference type="KEGG" id="cbei:LF65_00689"/>
<evidence type="ECO:0000313" key="9">
    <source>
        <dbReference type="EMBL" id="AJG97320.1"/>
    </source>
</evidence>
<keyword evidence="5 7" id="KW-1133">Transmembrane helix</keyword>
<evidence type="ECO:0000256" key="6">
    <source>
        <dbReference type="ARBA" id="ARBA00023136"/>
    </source>
</evidence>
<evidence type="ECO:0000256" key="3">
    <source>
        <dbReference type="ARBA" id="ARBA00022475"/>
    </source>
</evidence>
<comment type="subcellular location">
    <subcellularLocation>
        <location evidence="1 7">Cell membrane</location>
        <topology evidence="1 7">Multi-pass membrane protein</topology>
    </subcellularLocation>
</comment>
<dbReference type="RefSeq" id="WP_041894089.1">
    <property type="nucleotide sequence ID" value="NZ_CP010086.2"/>
</dbReference>
<dbReference type="InterPro" id="IPR000515">
    <property type="entry name" value="MetI-like"/>
</dbReference>
<keyword evidence="4 7" id="KW-0812">Transmembrane</keyword>
<proteinExistence type="inferred from homology"/>
<dbReference type="PANTHER" id="PTHR30151:SF0">
    <property type="entry name" value="ABC TRANSPORTER PERMEASE PROTEIN MJ0413-RELATED"/>
    <property type="match status" value="1"/>
</dbReference>
<keyword evidence="2 7" id="KW-0813">Transport</keyword>
<evidence type="ECO:0000256" key="5">
    <source>
        <dbReference type="ARBA" id="ARBA00022989"/>
    </source>
</evidence>
<gene>
    <name evidence="9" type="ORF">LF65_00689</name>
</gene>
<dbReference type="EMBL" id="CP010086">
    <property type="protein sequence ID" value="AJG97320.1"/>
    <property type="molecule type" value="Genomic_DNA"/>
</dbReference>
<feature type="transmembrane region" description="Helical" evidence="7">
    <location>
        <begin position="66"/>
        <end position="87"/>
    </location>
</feature>
<dbReference type="GO" id="GO:0005886">
    <property type="term" value="C:plasma membrane"/>
    <property type="evidence" value="ECO:0007669"/>
    <property type="project" value="UniProtKB-SubCell"/>
</dbReference>
<keyword evidence="6 7" id="KW-0472">Membrane</keyword>
<feature type="transmembrane region" description="Helical" evidence="7">
    <location>
        <begin position="220"/>
        <end position="242"/>
    </location>
</feature>
<dbReference type="Proteomes" id="UP000031866">
    <property type="component" value="Chromosome"/>
</dbReference>